<dbReference type="InterPro" id="IPR016181">
    <property type="entry name" value="Acyl_CoA_acyltransferase"/>
</dbReference>
<dbReference type="AlphaFoldDB" id="A0A926KRT3"/>
<comment type="caution">
    <text evidence="2">The sequence shown here is derived from an EMBL/GenBank/DDBJ whole genome shotgun (WGS) entry which is preliminary data.</text>
</comment>
<reference evidence="2" key="1">
    <citation type="submission" date="2020-09" db="EMBL/GenBank/DDBJ databases">
        <title>Draft Genome Sequence of Paenibacillus sp. WST5.</title>
        <authorList>
            <person name="Bao Z."/>
        </authorList>
    </citation>
    <scope>NUCLEOTIDE SEQUENCE</scope>
    <source>
        <strain evidence="2">WST5</strain>
    </source>
</reference>
<dbReference type="Gene3D" id="3.40.630.30">
    <property type="match status" value="1"/>
</dbReference>
<dbReference type="PROSITE" id="PS51186">
    <property type="entry name" value="GNAT"/>
    <property type="match status" value="1"/>
</dbReference>
<dbReference type="RefSeq" id="WP_188175761.1">
    <property type="nucleotide sequence ID" value="NZ_JACVVD010000006.1"/>
</dbReference>
<dbReference type="GO" id="GO:0016747">
    <property type="term" value="F:acyltransferase activity, transferring groups other than amino-acyl groups"/>
    <property type="evidence" value="ECO:0007669"/>
    <property type="project" value="InterPro"/>
</dbReference>
<sequence length="179" mass="20836">MKSLKALSVLPGDESFLYRVYASTREDELKVWGWENQTAEAFLHMQFRLQQHAYRLRYPDTEHRILWLEGNLIGQYRLNRGTEEITVVDISLLPDWRNAGIGTSLFRQWQVEAERTGKGIRLQVQQDSRARKLYERLGFVSVREDGVYVEMTWRADVGADCDGLTRMNTGGHEGCQIHM</sequence>
<gene>
    <name evidence="2" type="ORF">ICC18_17740</name>
</gene>
<evidence type="ECO:0000259" key="1">
    <source>
        <dbReference type="PROSITE" id="PS51186"/>
    </source>
</evidence>
<organism evidence="2 3">
    <name type="scientific">Paenibacillus sedimenti</name>
    <dbReference type="NCBI Taxonomy" id="2770274"/>
    <lineage>
        <taxon>Bacteria</taxon>
        <taxon>Bacillati</taxon>
        <taxon>Bacillota</taxon>
        <taxon>Bacilli</taxon>
        <taxon>Bacillales</taxon>
        <taxon>Paenibacillaceae</taxon>
        <taxon>Paenibacillus</taxon>
    </lineage>
</organism>
<name>A0A926KRT3_9BACL</name>
<proteinExistence type="predicted"/>
<feature type="domain" description="N-acetyltransferase" evidence="1">
    <location>
        <begin position="18"/>
        <end position="156"/>
    </location>
</feature>
<evidence type="ECO:0000313" key="2">
    <source>
        <dbReference type="EMBL" id="MBD0381961.1"/>
    </source>
</evidence>
<evidence type="ECO:0000313" key="3">
    <source>
        <dbReference type="Proteomes" id="UP000650466"/>
    </source>
</evidence>
<dbReference type="Proteomes" id="UP000650466">
    <property type="component" value="Unassembled WGS sequence"/>
</dbReference>
<protein>
    <submittedName>
        <fullName evidence="2">GNAT family N-acetyltransferase</fullName>
    </submittedName>
</protein>
<dbReference type="Pfam" id="PF13673">
    <property type="entry name" value="Acetyltransf_10"/>
    <property type="match status" value="1"/>
</dbReference>
<accession>A0A926KRT3</accession>
<dbReference type="EMBL" id="JACVVD010000006">
    <property type="protein sequence ID" value="MBD0381961.1"/>
    <property type="molecule type" value="Genomic_DNA"/>
</dbReference>
<keyword evidence="3" id="KW-1185">Reference proteome</keyword>
<dbReference type="SUPFAM" id="SSF55729">
    <property type="entry name" value="Acyl-CoA N-acyltransferases (Nat)"/>
    <property type="match status" value="1"/>
</dbReference>
<dbReference type="InterPro" id="IPR000182">
    <property type="entry name" value="GNAT_dom"/>
</dbReference>